<evidence type="ECO:0000313" key="3">
    <source>
        <dbReference type="Proteomes" id="UP000261739"/>
    </source>
</evidence>
<evidence type="ECO:0000313" key="2">
    <source>
        <dbReference type="EMBL" id="HCT13297.1"/>
    </source>
</evidence>
<keyword evidence="1" id="KW-0812">Transmembrane</keyword>
<feature type="transmembrane region" description="Helical" evidence="1">
    <location>
        <begin position="117"/>
        <end position="137"/>
    </location>
</feature>
<dbReference type="AlphaFoldDB" id="A0A3D4SWA7"/>
<dbReference type="Proteomes" id="UP000261739">
    <property type="component" value="Unassembled WGS sequence"/>
</dbReference>
<dbReference type="EMBL" id="DQID01000008">
    <property type="protein sequence ID" value="HCT13297.1"/>
    <property type="molecule type" value="Genomic_DNA"/>
</dbReference>
<gene>
    <name evidence="2" type="ORF">DIW82_00475</name>
</gene>
<feature type="transmembrane region" description="Helical" evidence="1">
    <location>
        <begin position="36"/>
        <end position="54"/>
    </location>
</feature>
<keyword evidence="1" id="KW-1133">Transmembrane helix</keyword>
<reference evidence="2 3" key="1">
    <citation type="journal article" date="2018" name="Nat. Biotechnol.">
        <title>A standardized bacterial taxonomy based on genome phylogeny substantially revises the tree of life.</title>
        <authorList>
            <person name="Parks D.H."/>
            <person name="Chuvochina M."/>
            <person name="Waite D.W."/>
            <person name="Rinke C."/>
            <person name="Skarshewski A."/>
            <person name="Chaumeil P.A."/>
            <person name="Hugenholtz P."/>
        </authorList>
    </citation>
    <scope>NUCLEOTIDE SEQUENCE [LARGE SCALE GENOMIC DNA]</scope>
    <source>
        <strain evidence="2">UBA11247</strain>
    </source>
</reference>
<dbReference type="STRING" id="863239.GCA_000213935_01392"/>
<comment type="caution">
    <text evidence="2">The sequence shown here is derived from an EMBL/GenBank/DDBJ whole genome shotgun (WGS) entry which is preliminary data.</text>
</comment>
<proteinExistence type="predicted"/>
<protein>
    <submittedName>
        <fullName evidence="2">DUF3054 domain-containing protein</fullName>
    </submittedName>
</protein>
<keyword evidence="1" id="KW-0472">Membrane</keyword>
<accession>A0A3D4SWA7</accession>
<dbReference type="InterPro" id="IPR021414">
    <property type="entry name" value="DUF3054"/>
</dbReference>
<dbReference type="Pfam" id="PF11255">
    <property type="entry name" value="DUF3054"/>
    <property type="match status" value="1"/>
</dbReference>
<feature type="transmembrane region" description="Helical" evidence="1">
    <location>
        <begin position="60"/>
        <end position="82"/>
    </location>
</feature>
<name>A0A3D4SWA7_9CORY</name>
<organism evidence="2 3">
    <name type="scientific">Corynebacterium nuruki</name>
    <dbReference type="NCBI Taxonomy" id="1032851"/>
    <lineage>
        <taxon>Bacteria</taxon>
        <taxon>Bacillati</taxon>
        <taxon>Actinomycetota</taxon>
        <taxon>Actinomycetes</taxon>
        <taxon>Mycobacteriales</taxon>
        <taxon>Corynebacteriaceae</taxon>
        <taxon>Corynebacterium</taxon>
    </lineage>
</organism>
<evidence type="ECO:0000256" key="1">
    <source>
        <dbReference type="SAM" id="Phobius"/>
    </source>
</evidence>
<feature type="transmembrane region" description="Helical" evidence="1">
    <location>
        <begin position="94"/>
        <end position="111"/>
    </location>
</feature>
<sequence>MAAMAHADTSDVIDGPVPGEPSGPLSATARLGTRNAVILDVVAVILFAVLARLAHSPLTIGTWFHACWPFAVGLAIAWGLTFTPQVHRARGTGVLIWLVTWFAGIVVWSIANTQFEIFMYIVSLIVLGVLCIGWRALASRLLPQDAALD</sequence>